<dbReference type="GO" id="GO:0004896">
    <property type="term" value="F:cytokine receptor activity"/>
    <property type="evidence" value="ECO:0007669"/>
    <property type="project" value="TreeGrafter"/>
</dbReference>
<dbReference type="InterPro" id="IPR050650">
    <property type="entry name" value="Type-II_Cytokine-TF_Rcpt"/>
</dbReference>
<name>A0A3B3QZA7_9TELE</name>
<evidence type="ECO:0000256" key="5">
    <source>
        <dbReference type="SAM" id="MobiDB-lite"/>
    </source>
</evidence>
<evidence type="ECO:0000313" key="8">
    <source>
        <dbReference type="Proteomes" id="UP000261540"/>
    </source>
</evidence>
<evidence type="ECO:0000256" key="4">
    <source>
        <dbReference type="ARBA" id="ARBA00023170"/>
    </source>
</evidence>
<dbReference type="InterPro" id="IPR003961">
    <property type="entry name" value="FN3_dom"/>
</dbReference>
<gene>
    <name evidence="7" type="primary">IL22RA2</name>
</gene>
<dbReference type="Pfam" id="PF01108">
    <property type="entry name" value="Tissue_fac"/>
    <property type="match status" value="1"/>
</dbReference>
<dbReference type="GO" id="GO:0005886">
    <property type="term" value="C:plasma membrane"/>
    <property type="evidence" value="ECO:0007669"/>
    <property type="project" value="TreeGrafter"/>
</dbReference>
<proteinExistence type="inferred from homology"/>
<keyword evidence="4" id="KW-0675">Receptor</keyword>
<dbReference type="PANTHER" id="PTHR20859:SF53">
    <property type="entry name" value="INTERLEUKIN-22 RECEPTOR SUBUNIT ALPHA-1"/>
    <property type="match status" value="1"/>
</dbReference>
<dbReference type="SUPFAM" id="SSF49265">
    <property type="entry name" value="Fibronectin type III"/>
    <property type="match status" value="2"/>
</dbReference>
<reference evidence="7" key="2">
    <citation type="submission" date="2025-09" db="UniProtKB">
        <authorList>
            <consortium name="Ensembl"/>
        </authorList>
    </citation>
    <scope>IDENTIFICATION</scope>
</reference>
<dbReference type="Gene3D" id="2.60.40.10">
    <property type="entry name" value="Immunoglobulins"/>
    <property type="match status" value="2"/>
</dbReference>
<feature type="compositionally biased region" description="Polar residues" evidence="5">
    <location>
        <begin position="196"/>
        <end position="206"/>
    </location>
</feature>
<feature type="region of interest" description="Disordered" evidence="5">
    <location>
        <begin position="173"/>
        <end position="206"/>
    </location>
</feature>
<evidence type="ECO:0000256" key="2">
    <source>
        <dbReference type="ARBA" id="ARBA00022729"/>
    </source>
</evidence>
<comment type="similarity">
    <text evidence="1">Belongs to the type II cytokine receptor family.</text>
</comment>
<dbReference type="PANTHER" id="PTHR20859">
    <property type="entry name" value="INTERFERON/INTERLEUKIN RECEPTOR"/>
    <property type="match status" value="1"/>
</dbReference>
<dbReference type="FunFam" id="2.60.40.10:FF:000348">
    <property type="entry name" value="Interleukin 20 receptor subunit alpha"/>
    <property type="match status" value="1"/>
</dbReference>
<dbReference type="InterPro" id="IPR036116">
    <property type="entry name" value="FN3_sf"/>
</dbReference>
<organism evidence="7 8">
    <name type="scientific">Paramormyrops kingsleyae</name>
    <dbReference type="NCBI Taxonomy" id="1676925"/>
    <lineage>
        <taxon>Eukaryota</taxon>
        <taxon>Metazoa</taxon>
        <taxon>Chordata</taxon>
        <taxon>Craniata</taxon>
        <taxon>Vertebrata</taxon>
        <taxon>Euteleostomi</taxon>
        <taxon>Actinopterygii</taxon>
        <taxon>Neopterygii</taxon>
        <taxon>Teleostei</taxon>
        <taxon>Osteoglossocephala</taxon>
        <taxon>Osteoglossomorpha</taxon>
        <taxon>Osteoglossiformes</taxon>
        <taxon>Mormyridae</taxon>
        <taxon>Paramormyrops</taxon>
    </lineage>
</organism>
<dbReference type="AlphaFoldDB" id="A0A3B3QZA7"/>
<reference evidence="7" key="1">
    <citation type="submission" date="2025-08" db="UniProtKB">
        <authorList>
            <consortium name="Ensembl"/>
        </authorList>
    </citation>
    <scope>IDENTIFICATION</scope>
</reference>
<keyword evidence="3" id="KW-1015">Disulfide bond</keyword>
<evidence type="ECO:0000256" key="1">
    <source>
        <dbReference type="ARBA" id="ARBA00005399"/>
    </source>
</evidence>
<dbReference type="GeneTree" id="ENSGT00940000161124"/>
<dbReference type="Proteomes" id="UP000261540">
    <property type="component" value="Unplaced"/>
</dbReference>
<feature type="compositionally biased region" description="Polar residues" evidence="5">
    <location>
        <begin position="173"/>
        <end position="188"/>
    </location>
</feature>
<dbReference type="InterPro" id="IPR013783">
    <property type="entry name" value="Ig-like_fold"/>
</dbReference>
<keyword evidence="2" id="KW-0732">Signal</keyword>
<feature type="domain" description="Fibronectin type-III" evidence="6">
    <location>
        <begin position="15"/>
        <end position="103"/>
    </location>
</feature>
<sequence length="206" mass="23695">SFCWPSGAVLSGEENISSPVLREVKFHSVDYRNILHWKTQSHPDGNQKYFVQYKIYGEKHWTTARHCQGITQLYCDLSQQTSDPWERYYARVQAEVSGHQSSWVLSPRFNPHWETSVSPPTMRLNVTERAIVVRLKPPKSPYRRRRGSWISMKKLQKDSELAEQAECQVMYSQENKTSVRGSGPSLTNVPVDEESCCSSTPGDQIN</sequence>
<dbReference type="Ensembl" id="ENSPKIT00000035109.1">
    <property type="protein sequence ID" value="ENSPKIP00000010970.1"/>
    <property type="gene ID" value="ENSPKIG00000025473.1"/>
</dbReference>
<protein>
    <submittedName>
        <fullName evidence="7">Interleukin 22 receptor subunit alpha 2</fullName>
    </submittedName>
</protein>
<evidence type="ECO:0000313" key="7">
    <source>
        <dbReference type="Ensembl" id="ENSPKIP00000010970.1"/>
    </source>
</evidence>
<evidence type="ECO:0000256" key="3">
    <source>
        <dbReference type="ARBA" id="ARBA00023157"/>
    </source>
</evidence>
<keyword evidence="8" id="KW-1185">Reference proteome</keyword>
<evidence type="ECO:0000259" key="6">
    <source>
        <dbReference type="Pfam" id="PF01108"/>
    </source>
</evidence>
<dbReference type="STRING" id="1676925.ENSPKIP00000010970"/>
<accession>A0A3B3QZA7</accession>